<protein>
    <recommendedName>
        <fullName evidence="2">RING-type domain-containing protein</fullName>
    </recommendedName>
</protein>
<name>E4YXX3_OIKDI</name>
<dbReference type="EMBL" id="FN655865">
    <property type="protein sequence ID" value="CBY40306.1"/>
    <property type="molecule type" value="Genomic_DNA"/>
</dbReference>
<proteinExistence type="predicted"/>
<accession>E4YXX3</accession>
<dbReference type="AlphaFoldDB" id="E4YXX3"/>
<evidence type="ECO:0000313" key="1">
    <source>
        <dbReference type="EMBL" id="CBY40306.1"/>
    </source>
</evidence>
<dbReference type="Proteomes" id="UP000011014">
    <property type="component" value="Unassembled WGS sequence"/>
</dbReference>
<sequence length="100" mass="11643">MIDNLMSRIFPKPHPTLFLTLRQDKRSSGRAPEDDRLPTECLICLLDMGPNYRFEFTRCCAKRWCESCRRQIAGDSSHIYRRGRSRTTAVCPFCRAGNPF</sequence>
<organism evidence="1">
    <name type="scientific">Oikopleura dioica</name>
    <name type="common">Tunicate</name>
    <dbReference type="NCBI Taxonomy" id="34765"/>
    <lineage>
        <taxon>Eukaryota</taxon>
        <taxon>Metazoa</taxon>
        <taxon>Chordata</taxon>
        <taxon>Tunicata</taxon>
        <taxon>Appendicularia</taxon>
        <taxon>Copelata</taxon>
        <taxon>Oikopleuridae</taxon>
        <taxon>Oikopleura</taxon>
    </lineage>
</organism>
<evidence type="ECO:0008006" key="2">
    <source>
        <dbReference type="Google" id="ProtNLM"/>
    </source>
</evidence>
<reference evidence="1" key="1">
    <citation type="journal article" date="2010" name="Science">
        <title>Plasticity of animal genome architecture unmasked by rapid evolution of a pelagic tunicate.</title>
        <authorList>
            <person name="Denoeud F."/>
            <person name="Henriet S."/>
            <person name="Mungpakdee S."/>
            <person name="Aury J.M."/>
            <person name="Da Silva C."/>
            <person name="Brinkmann H."/>
            <person name="Mikhaleva J."/>
            <person name="Olsen L.C."/>
            <person name="Jubin C."/>
            <person name="Canestro C."/>
            <person name="Bouquet J.M."/>
            <person name="Danks G."/>
            <person name="Poulain J."/>
            <person name="Campsteijn C."/>
            <person name="Adamski M."/>
            <person name="Cross I."/>
            <person name="Yadetie F."/>
            <person name="Muffato M."/>
            <person name="Louis A."/>
            <person name="Butcher S."/>
            <person name="Tsagkogeorga G."/>
            <person name="Konrad A."/>
            <person name="Singh S."/>
            <person name="Jensen M.F."/>
            <person name="Cong E.H."/>
            <person name="Eikeseth-Otteraa H."/>
            <person name="Noel B."/>
            <person name="Anthouard V."/>
            <person name="Porcel B.M."/>
            <person name="Kachouri-Lafond R."/>
            <person name="Nishino A."/>
            <person name="Ugolini M."/>
            <person name="Chourrout P."/>
            <person name="Nishida H."/>
            <person name="Aasland R."/>
            <person name="Huzurbazar S."/>
            <person name="Westhof E."/>
            <person name="Delsuc F."/>
            <person name="Lehrach H."/>
            <person name="Reinhardt R."/>
            <person name="Weissenbach J."/>
            <person name="Roy S.W."/>
            <person name="Artiguenave F."/>
            <person name="Postlethwait J.H."/>
            <person name="Manak J.R."/>
            <person name="Thompson E.M."/>
            <person name="Jaillon O."/>
            <person name="Du Pasquier L."/>
            <person name="Boudinot P."/>
            <person name="Liberles D.A."/>
            <person name="Volff J.N."/>
            <person name="Philippe H."/>
            <person name="Lenhard B."/>
            <person name="Roest Crollius H."/>
            <person name="Wincker P."/>
            <person name="Chourrout D."/>
        </authorList>
    </citation>
    <scope>NUCLEOTIDE SEQUENCE [LARGE SCALE GENOMIC DNA]</scope>
</reference>
<gene>
    <name evidence="1" type="ORF">GSOID_T00022298001</name>
</gene>